<feature type="transmembrane region" description="Helical" evidence="2">
    <location>
        <begin position="221"/>
        <end position="238"/>
    </location>
</feature>
<organism evidence="3 4">
    <name type="scientific">Reticulomyxa filosa</name>
    <dbReference type="NCBI Taxonomy" id="46433"/>
    <lineage>
        <taxon>Eukaryota</taxon>
        <taxon>Sar</taxon>
        <taxon>Rhizaria</taxon>
        <taxon>Retaria</taxon>
        <taxon>Foraminifera</taxon>
        <taxon>Monothalamids</taxon>
        <taxon>Reticulomyxidae</taxon>
        <taxon>Reticulomyxa</taxon>
    </lineage>
</organism>
<proteinExistence type="predicted"/>
<evidence type="ECO:0000313" key="4">
    <source>
        <dbReference type="Proteomes" id="UP000023152"/>
    </source>
</evidence>
<feature type="transmembrane region" description="Helical" evidence="2">
    <location>
        <begin position="190"/>
        <end position="209"/>
    </location>
</feature>
<keyword evidence="2" id="KW-0472">Membrane</keyword>
<keyword evidence="2" id="KW-0812">Transmembrane</keyword>
<name>X6NUG7_RETFI</name>
<reference evidence="3 4" key="1">
    <citation type="journal article" date="2013" name="Curr. Biol.">
        <title>The Genome of the Foraminiferan Reticulomyxa filosa.</title>
        <authorList>
            <person name="Glockner G."/>
            <person name="Hulsmann N."/>
            <person name="Schleicher M."/>
            <person name="Noegel A.A."/>
            <person name="Eichinger L."/>
            <person name="Gallinger C."/>
            <person name="Pawlowski J."/>
            <person name="Sierra R."/>
            <person name="Euteneuer U."/>
            <person name="Pillet L."/>
            <person name="Moustafa A."/>
            <person name="Platzer M."/>
            <person name="Groth M."/>
            <person name="Szafranski K."/>
            <person name="Schliwa M."/>
        </authorList>
    </citation>
    <scope>NUCLEOTIDE SEQUENCE [LARGE SCALE GENOMIC DNA]</scope>
</reference>
<feature type="compositionally biased region" description="Basic residues" evidence="1">
    <location>
        <begin position="35"/>
        <end position="45"/>
    </location>
</feature>
<dbReference type="Proteomes" id="UP000023152">
    <property type="component" value="Unassembled WGS sequence"/>
</dbReference>
<evidence type="ECO:0000313" key="3">
    <source>
        <dbReference type="EMBL" id="ETO29940.1"/>
    </source>
</evidence>
<protein>
    <submittedName>
        <fullName evidence="3">Uncharacterized protein</fullName>
    </submittedName>
</protein>
<dbReference type="AlphaFoldDB" id="X6NUG7"/>
<dbReference type="EMBL" id="ASPP01005760">
    <property type="protein sequence ID" value="ETO29940.1"/>
    <property type="molecule type" value="Genomic_DNA"/>
</dbReference>
<comment type="caution">
    <text evidence="3">The sequence shown here is derived from an EMBL/GenBank/DDBJ whole genome shotgun (WGS) entry which is preliminary data.</text>
</comment>
<sequence>MSTQAEEGPAKKPDNGPTGDAAKTTEQSEEDAVAKKRRRQAQARQKRLEAGGKNRLDFINNRISKVKLDEITKENMNKSPEELAQLYPDQPNDDAIFSSESQPSMDRFLIGNDITMNNDIFNIPTTIPSFQSPLIDPGQIMTDILAQACKNEGSNEAENNTIESEIEKENNKKMQEWKQKEEQLNRFDEWLHIAFIILFVFALFLFPNFTVFSYSLSSDTVSFFLAFECLLIGLISWYRGTLDSIKPKVLFFLFVDFLTEATLLFLFASINTIGSGSIGSIGYPYTTMGYGYKANASNVRSLQ</sequence>
<evidence type="ECO:0000256" key="2">
    <source>
        <dbReference type="SAM" id="Phobius"/>
    </source>
</evidence>
<accession>X6NUG7</accession>
<keyword evidence="4" id="KW-1185">Reference proteome</keyword>
<gene>
    <name evidence="3" type="ORF">RFI_07178</name>
</gene>
<feature type="region of interest" description="Disordered" evidence="1">
    <location>
        <begin position="1"/>
        <end position="53"/>
    </location>
</feature>
<evidence type="ECO:0000256" key="1">
    <source>
        <dbReference type="SAM" id="MobiDB-lite"/>
    </source>
</evidence>
<keyword evidence="2" id="KW-1133">Transmembrane helix</keyword>